<sequence length="98" mass="10781">MFSVTSRYRGIDTARLTLPGGRDTVYVRRRFLPAGPPTAVATEHTVAQGERLDNITARYLGDPEQFWQLCDANGAMRPVELTAVTGRRLVVPVPRGGL</sequence>
<evidence type="ECO:0000313" key="2">
    <source>
        <dbReference type="Proteomes" id="UP000829992"/>
    </source>
</evidence>
<dbReference type="EMBL" id="CP097289">
    <property type="protein sequence ID" value="UQT60688.1"/>
    <property type="molecule type" value="Genomic_DNA"/>
</dbReference>
<protein>
    <recommendedName>
        <fullName evidence="3">LysM domain-containing protein</fullName>
    </recommendedName>
</protein>
<reference evidence="1 2" key="1">
    <citation type="submission" date="2022-05" db="EMBL/GenBank/DDBJ databases">
        <authorList>
            <person name="Zhou X."/>
            <person name="Li K."/>
            <person name="Man Y."/>
        </authorList>
    </citation>
    <scope>NUCLEOTIDE SEQUENCE [LARGE SCALE GENOMIC DNA]</scope>
    <source>
        <strain evidence="1 2">MS405</strain>
    </source>
</reference>
<organism evidence="1 2">
    <name type="scientific">Streptomyces durmitorensis</name>
    <dbReference type="NCBI Taxonomy" id="319947"/>
    <lineage>
        <taxon>Bacteria</taxon>
        <taxon>Bacillati</taxon>
        <taxon>Actinomycetota</taxon>
        <taxon>Actinomycetes</taxon>
        <taxon>Kitasatosporales</taxon>
        <taxon>Streptomycetaceae</taxon>
        <taxon>Streptomyces</taxon>
    </lineage>
</organism>
<dbReference type="Proteomes" id="UP000829992">
    <property type="component" value="Chromosome"/>
</dbReference>
<proteinExistence type="predicted"/>
<gene>
    <name evidence="1" type="ORF">M4V62_39570</name>
</gene>
<keyword evidence="2" id="KW-1185">Reference proteome</keyword>
<accession>A0ABY4Q6P9</accession>
<name>A0ABY4Q6P9_9ACTN</name>
<evidence type="ECO:0000313" key="1">
    <source>
        <dbReference type="EMBL" id="UQT60688.1"/>
    </source>
</evidence>
<dbReference type="RefSeq" id="WP_249592021.1">
    <property type="nucleotide sequence ID" value="NZ_BAAAQL010000018.1"/>
</dbReference>
<evidence type="ECO:0008006" key="3">
    <source>
        <dbReference type="Google" id="ProtNLM"/>
    </source>
</evidence>